<evidence type="ECO:0000313" key="2">
    <source>
        <dbReference type="EMBL" id="SMX95315.1"/>
    </source>
</evidence>
<reference evidence="2" key="1">
    <citation type="submission" date="2017-03" db="EMBL/GenBank/DDBJ databases">
        <authorList>
            <person name="Monnet C."/>
        </authorList>
    </citation>
    <scope>NUCLEOTIDE SEQUENCE [LARGE SCALE GENOMIC DNA]</scope>
    <source>
        <strain evidence="2">ATCC 9175</strain>
    </source>
</reference>
<sequence>MKLRVRGLLSLYPASKNGGKAGKAQSRAKSDANITVKANTGFSNPYYTPKTGYNGGRGTGYWNATSTLIINSHPSLSGKRTGSNSKTVWKKI</sequence>
<evidence type="ECO:0000256" key="1">
    <source>
        <dbReference type="SAM" id="MobiDB-lite"/>
    </source>
</evidence>
<dbReference type="Proteomes" id="UP000234525">
    <property type="component" value="Unassembled WGS sequence"/>
</dbReference>
<feature type="region of interest" description="Disordered" evidence="1">
    <location>
        <begin position="73"/>
        <end position="92"/>
    </location>
</feature>
<evidence type="ECO:0000313" key="3">
    <source>
        <dbReference type="Proteomes" id="UP000234525"/>
    </source>
</evidence>
<gene>
    <name evidence="2" type="ORF">BAUR9175_03181</name>
</gene>
<protein>
    <submittedName>
        <fullName evidence="2">Uncharacterized protein</fullName>
    </submittedName>
</protein>
<name>A0A2H1K693_BREAU</name>
<dbReference type="RefSeq" id="WP_125178287.1">
    <property type="nucleotide sequence ID" value="NZ_AAGP01000070.1"/>
</dbReference>
<accession>A0A2H1K693</accession>
<keyword evidence="3" id="KW-1185">Reference proteome</keyword>
<proteinExistence type="predicted"/>
<organism evidence="2 3">
    <name type="scientific">Brevibacterium aurantiacum</name>
    <dbReference type="NCBI Taxonomy" id="273384"/>
    <lineage>
        <taxon>Bacteria</taxon>
        <taxon>Bacillati</taxon>
        <taxon>Actinomycetota</taxon>
        <taxon>Actinomycetes</taxon>
        <taxon>Micrococcales</taxon>
        <taxon>Brevibacteriaceae</taxon>
        <taxon>Brevibacterium</taxon>
    </lineage>
</organism>
<dbReference type="AlphaFoldDB" id="A0A2H1K693"/>
<comment type="caution">
    <text evidence="2">The sequence shown here is derived from an EMBL/GenBank/DDBJ whole genome shotgun (WGS) entry which is preliminary data.</text>
</comment>
<dbReference type="EMBL" id="FXZB01000025">
    <property type="protein sequence ID" value="SMX95315.1"/>
    <property type="molecule type" value="Genomic_DNA"/>
</dbReference>